<dbReference type="InterPro" id="IPR009057">
    <property type="entry name" value="Homeodomain-like_sf"/>
</dbReference>
<name>A0A4Q7MEX3_9MICO</name>
<organism evidence="6 7">
    <name type="scientific">Agromyces ramosus</name>
    <dbReference type="NCBI Taxonomy" id="33879"/>
    <lineage>
        <taxon>Bacteria</taxon>
        <taxon>Bacillati</taxon>
        <taxon>Actinomycetota</taxon>
        <taxon>Actinomycetes</taxon>
        <taxon>Micrococcales</taxon>
        <taxon>Microbacteriaceae</taxon>
        <taxon>Agromyces</taxon>
    </lineage>
</organism>
<dbReference type="SUPFAM" id="SSF46689">
    <property type="entry name" value="Homeodomain-like"/>
    <property type="match status" value="1"/>
</dbReference>
<comment type="caution">
    <text evidence="6">The sequence shown here is derived from an EMBL/GenBank/DDBJ whole genome shotgun (WGS) entry which is preliminary data.</text>
</comment>
<sequence length="198" mass="20882">MPLATIEHMSRPPAARDAVLDAFEQILVHDGERAATLDATARAAGVSKGGLLYHFASKDALIDGLIGRLDALVEHDVHAIETAPEGPIAYFVRSSVAMAHPLDRAVVATARLAQGGSAAAARAIRSARERWFEAIGRHVADPTVALAITLIGDGLYYDSALHGDDDELGVDAPRANEMDALVALLERLATAPPPTTPR</sequence>
<keyword evidence="1" id="KW-0805">Transcription regulation</keyword>
<dbReference type="Gene3D" id="1.10.357.10">
    <property type="entry name" value="Tetracycline Repressor, domain 2"/>
    <property type="match status" value="1"/>
</dbReference>
<evidence type="ECO:0000256" key="4">
    <source>
        <dbReference type="PROSITE-ProRule" id="PRU00335"/>
    </source>
</evidence>
<dbReference type="PRINTS" id="PR00455">
    <property type="entry name" value="HTHTETR"/>
</dbReference>
<dbReference type="PANTHER" id="PTHR30055:SF234">
    <property type="entry name" value="HTH-TYPE TRANSCRIPTIONAL REGULATOR BETI"/>
    <property type="match status" value="1"/>
</dbReference>
<protein>
    <submittedName>
        <fullName evidence="6">TetR family transcriptional regulator</fullName>
    </submittedName>
</protein>
<evidence type="ECO:0000256" key="2">
    <source>
        <dbReference type="ARBA" id="ARBA00023125"/>
    </source>
</evidence>
<keyword evidence="7" id="KW-1185">Reference proteome</keyword>
<dbReference type="GO" id="GO:0003700">
    <property type="term" value="F:DNA-binding transcription factor activity"/>
    <property type="evidence" value="ECO:0007669"/>
    <property type="project" value="TreeGrafter"/>
</dbReference>
<evidence type="ECO:0000256" key="3">
    <source>
        <dbReference type="ARBA" id="ARBA00023163"/>
    </source>
</evidence>
<dbReference type="GO" id="GO:0000976">
    <property type="term" value="F:transcription cis-regulatory region binding"/>
    <property type="evidence" value="ECO:0007669"/>
    <property type="project" value="TreeGrafter"/>
</dbReference>
<dbReference type="AlphaFoldDB" id="A0A4Q7MEX3"/>
<dbReference type="Pfam" id="PF00440">
    <property type="entry name" value="TetR_N"/>
    <property type="match status" value="1"/>
</dbReference>
<accession>A0A4Q7MEX3</accession>
<dbReference type="Proteomes" id="UP000293289">
    <property type="component" value="Unassembled WGS sequence"/>
</dbReference>
<evidence type="ECO:0000313" key="7">
    <source>
        <dbReference type="Proteomes" id="UP000293289"/>
    </source>
</evidence>
<dbReference type="PROSITE" id="PS50977">
    <property type="entry name" value="HTH_TETR_2"/>
    <property type="match status" value="1"/>
</dbReference>
<keyword evidence="2 4" id="KW-0238">DNA-binding</keyword>
<dbReference type="InterPro" id="IPR050109">
    <property type="entry name" value="HTH-type_TetR-like_transc_reg"/>
</dbReference>
<evidence type="ECO:0000313" key="6">
    <source>
        <dbReference type="EMBL" id="RZS65963.1"/>
    </source>
</evidence>
<keyword evidence="3" id="KW-0804">Transcription</keyword>
<dbReference type="InterPro" id="IPR001647">
    <property type="entry name" value="HTH_TetR"/>
</dbReference>
<feature type="domain" description="HTH tetR-type" evidence="5">
    <location>
        <begin position="13"/>
        <end position="73"/>
    </location>
</feature>
<evidence type="ECO:0000256" key="1">
    <source>
        <dbReference type="ARBA" id="ARBA00023015"/>
    </source>
</evidence>
<evidence type="ECO:0000259" key="5">
    <source>
        <dbReference type="PROSITE" id="PS50977"/>
    </source>
</evidence>
<gene>
    <name evidence="6" type="ORF">EV187_1672</name>
</gene>
<proteinExistence type="predicted"/>
<feature type="DNA-binding region" description="H-T-H motif" evidence="4">
    <location>
        <begin position="36"/>
        <end position="55"/>
    </location>
</feature>
<reference evidence="6 7" key="1">
    <citation type="submission" date="2019-02" db="EMBL/GenBank/DDBJ databases">
        <title>Genomic Encyclopedia of Type Strains, Phase IV (KMG-IV): sequencing the most valuable type-strain genomes for metagenomic binning, comparative biology and taxonomic classification.</title>
        <authorList>
            <person name="Goeker M."/>
        </authorList>
    </citation>
    <scope>NUCLEOTIDE SEQUENCE [LARGE SCALE GENOMIC DNA]</scope>
    <source>
        <strain evidence="6 7">DSM 43045</strain>
    </source>
</reference>
<dbReference type="EMBL" id="SGWY01000002">
    <property type="protein sequence ID" value="RZS65963.1"/>
    <property type="molecule type" value="Genomic_DNA"/>
</dbReference>
<dbReference type="PANTHER" id="PTHR30055">
    <property type="entry name" value="HTH-TYPE TRANSCRIPTIONAL REGULATOR RUTR"/>
    <property type="match status" value="1"/>
</dbReference>